<reference evidence="2" key="1">
    <citation type="submission" date="2024-05" db="EMBL/GenBank/DDBJ databases">
        <title>Whole genome shotgun sequence of Streptomyces hygroscopicus NBRC 113678.</title>
        <authorList>
            <person name="Komaki H."/>
            <person name="Tamura T."/>
        </authorList>
    </citation>
    <scope>NUCLEOTIDE SEQUENCE</scope>
    <source>
        <strain evidence="2">N11-34</strain>
    </source>
</reference>
<evidence type="ECO:0000259" key="1">
    <source>
        <dbReference type="Pfam" id="PF12697"/>
    </source>
</evidence>
<dbReference type="SUPFAM" id="SSF53474">
    <property type="entry name" value="alpha/beta-Hydrolases"/>
    <property type="match status" value="1"/>
</dbReference>
<dbReference type="RefSeq" id="WP_236258855.1">
    <property type="nucleotide sequence ID" value="NZ_BNEK01000005.1"/>
</dbReference>
<evidence type="ECO:0000313" key="2">
    <source>
        <dbReference type="EMBL" id="GHJ32070.1"/>
    </source>
</evidence>
<sequence>MPSRRVHPTDLTVENGDTALAVRDHGGSGTPVLLLHGASRTLADWSGVAAELTADHRVVSMDLRAHGRSSSGSGPWTIPAVLGDIEAVLERLDIPEAVPVGHSLGGMLAVLYADAHPRTPAAVNLDGFGWGRPEQYAGRDPEAVVQDLDRAHAFARAAAGRTFPPEALDSVRERTTAMGEKLGIAPELFEEGFRRSLGETEDGQLFLRPERERAVEMLAVLRELDMFPVYRRLTCPVLIVRAERLPEQGGELAWFDALMAAFAQGLRRDLDELAAGHPHVTVGTVDATHAMLLECPRTVAADIRAFTNRPHVRS</sequence>
<dbReference type="Pfam" id="PF12697">
    <property type="entry name" value="Abhydrolase_6"/>
    <property type="match status" value="1"/>
</dbReference>
<keyword evidence="3" id="KW-1185">Reference proteome</keyword>
<accession>A0ABQ3U8Y9</accession>
<dbReference type="InterPro" id="IPR000073">
    <property type="entry name" value="AB_hydrolase_1"/>
</dbReference>
<organism evidence="2 3">
    <name type="scientific">Streptomyces hygroscopicus</name>
    <dbReference type="NCBI Taxonomy" id="1912"/>
    <lineage>
        <taxon>Bacteria</taxon>
        <taxon>Bacillati</taxon>
        <taxon>Actinomycetota</taxon>
        <taxon>Actinomycetes</taxon>
        <taxon>Kitasatosporales</taxon>
        <taxon>Streptomycetaceae</taxon>
        <taxon>Streptomyces</taxon>
        <taxon>Streptomyces violaceusniger group</taxon>
    </lineage>
</organism>
<comment type="caution">
    <text evidence="2">The sequence shown here is derived from an EMBL/GenBank/DDBJ whole genome shotgun (WGS) entry which is preliminary data.</text>
</comment>
<dbReference type="EMBL" id="BNEK01000005">
    <property type="protein sequence ID" value="GHJ32070.1"/>
    <property type="molecule type" value="Genomic_DNA"/>
</dbReference>
<evidence type="ECO:0000313" key="3">
    <source>
        <dbReference type="Proteomes" id="UP001054854"/>
    </source>
</evidence>
<protein>
    <recommendedName>
        <fullName evidence="1">AB hydrolase-1 domain-containing protein</fullName>
    </recommendedName>
</protein>
<dbReference type="PANTHER" id="PTHR43798">
    <property type="entry name" value="MONOACYLGLYCEROL LIPASE"/>
    <property type="match status" value="1"/>
</dbReference>
<dbReference type="Gene3D" id="3.40.50.1820">
    <property type="entry name" value="alpha/beta hydrolase"/>
    <property type="match status" value="1"/>
</dbReference>
<dbReference type="PANTHER" id="PTHR43798:SF33">
    <property type="entry name" value="HYDROLASE, PUTATIVE (AFU_ORTHOLOGUE AFUA_2G14860)-RELATED"/>
    <property type="match status" value="1"/>
</dbReference>
<name>A0ABQ3U8Y9_STRHY</name>
<gene>
    <name evidence="2" type="ORF">TPA0910_65030</name>
</gene>
<feature type="domain" description="AB hydrolase-1" evidence="1">
    <location>
        <begin position="32"/>
        <end position="301"/>
    </location>
</feature>
<dbReference type="InterPro" id="IPR029058">
    <property type="entry name" value="AB_hydrolase_fold"/>
</dbReference>
<dbReference type="Proteomes" id="UP001054854">
    <property type="component" value="Unassembled WGS sequence"/>
</dbReference>
<proteinExistence type="predicted"/>
<dbReference type="InterPro" id="IPR050266">
    <property type="entry name" value="AB_hydrolase_sf"/>
</dbReference>